<sequence>MADVEVERRPDGVTVITMNRPERLNAIDLGLVTGLRDALDGVRRDPAARVVILTGAGGAFCAGADLKSDSFTADSFEPGRGELGRLYESQEVVTGVAIALNELRQPVIAAIDGVAVGGGFGYALACDLRVASDRARFGAVFTNIGLSNLDVAVSYFLPRVVGAGRALELMLTARVIDAPTAREMGVVNDVVPPGRLLDRALELAAEITARSAFGVWMTKSGFWANVDAPSLRHAVDREYRTQALGSLHGDMHEAIEAFRAGRAPAWKPL</sequence>
<dbReference type="EMBL" id="FZMO01000187">
    <property type="protein sequence ID" value="SNQ48660.1"/>
    <property type="molecule type" value="Genomic_DNA"/>
</dbReference>
<evidence type="ECO:0000313" key="4">
    <source>
        <dbReference type="Proteomes" id="UP000234331"/>
    </source>
</evidence>
<proteinExistence type="inferred from homology"/>
<comment type="similarity">
    <text evidence="1 2">Belongs to the enoyl-CoA hydratase/isomerase family.</text>
</comment>
<reference evidence="3 4" key="1">
    <citation type="submission" date="2017-06" db="EMBL/GenBank/DDBJ databases">
        <authorList>
            <person name="Kim H.J."/>
            <person name="Triplett B.A."/>
        </authorList>
    </citation>
    <scope>NUCLEOTIDE SEQUENCE [LARGE SCALE GENOMIC DNA]</scope>
    <source>
        <strain evidence="3">FRACA_ARgP5</strain>
    </source>
</reference>
<dbReference type="PROSITE" id="PS00166">
    <property type="entry name" value="ENOYL_COA_HYDRATASE"/>
    <property type="match status" value="1"/>
</dbReference>
<dbReference type="InterPro" id="IPR014748">
    <property type="entry name" value="Enoyl-CoA_hydra_C"/>
</dbReference>
<dbReference type="AlphaFoldDB" id="A0A2I2KSN4"/>
<dbReference type="PANTHER" id="PTHR43802">
    <property type="entry name" value="ENOYL-COA HYDRATASE"/>
    <property type="match status" value="1"/>
</dbReference>
<dbReference type="OrthoDB" id="9777711at2"/>
<keyword evidence="3" id="KW-0456">Lyase</keyword>
<dbReference type="SUPFAM" id="SSF52096">
    <property type="entry name" value="ClpP/crotonase"/>
    <property type="match status" value="1"/>
</dbReference>
<accession>A0A2I2KSN4</accession>
<dbReference type="Pfam" id="PF00378">
    <property type="entry name" value="ECH_1"/>
    <property type="match status" value="1"/>
</dbReference>
<organism evidence="3 4">
    <name type="scientific">Frankia canadensis</name>
    <dbReference type="NCBI Taxonomy" id="1836972"/>
    <lineage>
        <taxon>Bacteria</taxon>
        <taxon>Bacillati</taxon>
        <taxon>Actinomycetota</taxon>
        <taxon>Actinomycetes</taxon>
        <taxon>Frankiales</taxon>
        <taxon>Frankiaceae</taxon>
        <taxon>Frankia</taxon>
    </lineage>
</organism>
<dbReference type="InterPro" id="IPR018376">
    <property type="entry name" value="Enoyl-CoA_hyd/isom_CS"/>
</dbReference>
<dbReference type="RefSeq" id="WP_101832296.1">
    <property type="nucleotide sequence ID" value="NZ_FZMO01000187.1"/>
</dbReference>
<dbReference type="InterPro" id="IPR001753">
    <property type="entry name" value="Enoyl-CoA_hydra/iso"/>
</dbReference>
<dbReference type="GO" id="GO:0004300">
    <property type="term" value="F:enoyl-CoA hydratase activity"/>
    <property type="evidence" value="ECO:0007669"/>
    <property type="project" value="UniProtKB-EC"/>
</dbReference>
<dbReference type="PANTHER" id="PTHR43802:SF1">
    <property type="entry name" value="IP11341P-RELATED"/>
    <property type="match status" value="1"/>
</dbReference>
<dbReference type="EC" id="4.2.1.17" evidence="3"/>
<gene>
    <name evidence="3" type="primary">echA</name>
    <name evidence="3" type="ORF">FRACA_2670002</name>
</gene>
<evidence type="ECO:0000256" key="1">
    <source>
        <dbReference type="ARBA" id="ARBA00005254"/>
    </source>
</evidence>
<dbReference type="Gene3D" id="3.90.226.10">
    <property type="entry name" value="2-enoyl-CoA Hydratase, Chain A, domain 1"/>
    <property type="match status" value="1"/>
</dbReference>
<evidence type="ECO:0000256" key="2">
    <source>
        <dbReference type="RuleBase" id="RU003707"/>
    </source>
</evidence>
<dbReference type="Gene3D" id="1.10.12.10">
    <property type="entry name" value="Lyase 2-enoyl-coa Hydratase, Chain A, domain 2"/>
    <property type="match status" value="1"/>
</dbReference>
<evidence type="ECO:0000313" key="3">
    <source>
        <dbReference type="EMBL" id="SNQ48660.1"/>
    </source>
</evidence>
<name>A0A2I2KSN4_9ACTN</name>
<dbReference type="InterPro" id="IPR029045">
    <property type="entry name" value="ClpP/crotonase-like_dom_sf"/>
</dbReference>
<protein>
    <submittedName>
        <fullName evidence="3">Putative enoyl-CoA hydratase echA12</fullName>
        <ecNumber evidence="3">4.2.1.17</ecNumber>
    </submittedName>
</protein>
<dbReference type="Proteomes" id="UP000234331">
    <property type="component" value="Unassembled WGS sequence"/>
</dbReference>
<dbReference type="CDD" id="cd06558">
    <property type="entry name" value="crotonase-like"/>
    <property type="match status" value="1"/>
</dbReference>
<keyword evidence="4" id="KW-1185">Reference proteome</keyword>